<organism evidence="2 3">
    <name type="scientific">Streptomyces dengpaensis</name>
    <dbReference type="NCBI Taxonomy" id="2049881"/>
    <lineage>
        <taxon>Bacteria</taxon>
        <taxon>Bacillati</taxon>
        <taxon>Actinomycetota</taxon>
        <taxon>Actinomycetes</taxon>
        <taxon>Kitasatosporales</taxon>
        <taxon>Streptomycetaceae</taxon>
        <taxon>Streptomyces</taxon>
    </lineage>
</organism>
<evidence type="ECO:0000313" key="2">
    <source>
        <dbReference type="EMBL" id="AVH54659.1"/>
    </source>
</evidence>
<proteinExistence type="predicted"/>
<dbReference type="SUPFAM" id="SSF54001">
    <property type="entry name" value="Cysteine proteinases"/>
    <property type="match status" value="1"/>
</dbReference>
<dbReference type="Proteomes" id="UP000238413">
    <property type="component" value="Chromosome"/>
</dbReference>
<gene>
    <name evidence="2" type="ORF">C4B68_01155</name>
</gene>
<feature type="region of interest" description="Disordered" evidence="1">
    <location>
        <begin position="120"/>
        <end position="161"/>
    </location>
</feature>
<protein>
    <recommendedName>
        <fullName evidence="4">Transglutaminase-like domain-containing protein</fullName>
    </recommendedName>
</protein>
<dbReference type="EMBL" id="CP026652">
    <property type="protein sequence ID" value="AVH54659.1"/>
    <property type="molecule type" value="Genomic_DNA"/>
</dbReference>
<reference evidence="2 3" key="1">
    <citation type="submission" date="2018-02" db="EMBL/GenBank/DDBJ databases">
        <title>Complete genome sequence of Streptomyces dengpaensis, the producer of angucyclines.</title>
        <authorList>
            <person name="Yumei L."/>
        </authorList>
    </citation>
    <scope>NUCLEOTIDE SEQUENCE [LARGE SCALE GENOMIC DNA]</scope>
    <source>
        <strain evidence="2 3">XZHG99</strain>
    </source>
</reference>
<evidence type="ECO:0000313" key="3">
    <source>
        <dbReference type="Proteomes" id="UP000238413"/>
    </source>
</evidence>
<sequence>MGYREWRHRWRLYAAGVAGVMLTGTLSAPAWSAPTPSPPQGGWQKWSAALEAAATGDRRGLAPAYDEVRGLLAAQKQTATPAARRRIGGIENSLSSGYRRLNESGSSQGLANNAAALLKQPPKAPHSTARRPLPSVRVSRTGDTPSLPSNAPAGADVGQESVTSSAEIKKLAADLKSPSSIYSWVRKNTVSVPVWGVAQGAGGCLQTRVCSPHDTSLLLSSLLRARGVETRYERGVVQMKVKQFRQAMGDFTDVDAAVQFAASLGTPVSVETDAANKPVAVNVGHIWVQAYIRPRDGNGADRTAQYGQSDNPPAKPRWVRLDASLKPLKFIKPVNLAKVTGATPAAFKQLAADLVDTDPDYPAVTGVDAAKLEAVQVQWRQKLSAKLQEMVRDRATVGDAFGGMVAAVPSQSTAMGPPGHITKVVSSTADIPAGDYHFVRLTVADQTTVTVPTYRMATQRLTIAYVSASAADAETINDNGGLAKVPPYLVDLRPVMYLNGNKQATGGPVTMGQYQQVAVSLSDPAGGVRTYTHSIAAGTYANVGISTGSETGHTLAGREAGFKSTYQRLNDGADVDFENVIGAVLDGHAQQYYLSVDAFNASISNQRNVRMASPPRELLMMFMPAFQYSGDTAISTLGVGMLMDAQGMVYSSVSRSGNTQAAVDTMLQSGLMGSQLESAIFEATEETRSVSTVELHGQALAQQIPLAALNPALADTVSAKLNLSQVDRDLIASAARNGSAVIATTSPVTYLRWTGSAWATLDPRTGATGSLIHGGLFGGGTADLNSVQMAPWGSAASTLLEATDEAIKSTGGRSRALAAIPGVNKALAGLIAYDRGVAVYNSTGSGLYAALVAADSLLVSQLVGAAQIGLVGLAVTATAGSGGAATALAAAGLVAGVIALDKLGDVHTNAVIEAVNALPRPPAPF</sequence>
<dbReference type="InterPro" id="IPR038765">
    <property type="entry name" value="Papain-like_cys_pep_sf"/>
</dbReference>
<evidence type="ECO:0000256" key="1">
    <source>
        <dbReference type="SAM" id="MobiDB-lite"/>
    </source>
</evidence>
<accession>A0ABM6SJ46</accession>
<keyword evidence="3" id="KW-1185">Reference proteome</keyword>
<evidence type="ECO:0008006" key="4">
    <source>
        <dbReference type="Google" id="ProtNLM"/>
    </source>
</evidence>
<name>A0ABM6SJ46_9ACTN</name>